<accession>A0A4V3X809</accession>
<evidence type="ECO:0000313" key="2">
    <source>
        <dbReference type="Proteomes" id="UP000297014"/>
    </source>
</evidence>
<reference evidence="1 2" key="1">
    <citation type="submission" date="2014-01" db="EMBL/GenBank/DDBJ databases">
        <title>Draft genome sequencing of Bacillus alcalophilus CGMCC 1.3604.</title>
        <authorList>
            <person name="Yang J."/>
            <person name="Diao L."/>
            <person name="Yang S."/>
        </authorList>
    </citation>
    <scope>NUCLEOTIDE SEQUENCE [LARGE SCALE GENOMIC DNA]</scope>
    <source>
        <strain evidence="1 2">CGMCC 1.3604</strain>
    </source>
</reference>
<dbReference type="AlphaFoldDB" id="A0A4V3X809"/>
<comment type="caution">
    <text evidence="1">The sequence shown here is derived from an EMBL/GenBank/DDBJ whole genome shotgun (WGS) entry which is preliminary data.</text>
</comment>
<gene>
    <name evidence="1" type="ORF">AJ85_03345</name>
</gene>
<dbReference type="Proteomes" id="UP000297014">
    <property type="component" value="Unassembled WGS sequence"/>
</dbReference>
<protein>
    <submittedName>
        <fullName evidence="1">Uncharacterized protein</fullName>
    </submittedName>
</protein>
<name>A0A4V3X809_ALKAL</name>
<dbReference type="OrthoDB" id="9778153at2"/>
<proteinExistence type="predicted"/>
<evidence type="ECO:0000313" key="1">
    <source>
        <dbReference type="EMBL" id="THG88462.1"/>
    </source>
</evidence>
<dbReference type="EMBL" id="JALP01000385">
    <property type="protein sequence ID" value="THG88462.1"/>
    <property type="molecule type" value="Genomic_DNA"/>
</dbReference>
<sequence length="326" mass="37336">MCEERSVLLKRDDYTPSIQAYLENLIDYAGLFPPANLSLETAIHNFVDYQNDKDAWMLGRFIIPAARLKELVPYLSLFSKEKRLELAVVGQRSTDEASCLNNLRADLERCSEFLDEFKEVVQINVFEMPLPPLIPSHLFLEAIAAEARKHHVQLFCELTFPLNEGWEQKVEESLRQIASHNETSSLVIGLKLRTGGVTADAFPTPEQVAKVLIGCSEREIPQKFTAGLHHPIRMHRQEVNTHMHGFINIFTASMLARIYQPSFETLIEILSDEEPTSFKFLEDGIEWKGTVVNYSEIKRLRQGMVYSYGSCSFDEPREDLRSLQLI</sequence>
<organism evidence="1 2">
    <name type="scientific">Alkalihalobacillus alcalophilus ATCC 27647 = CGMCC 1.3604</name>
    <dbReference type="NCBI Taxonomy" id="1218173"/>
    <lineage>
        <taxon>Bacteria</taxon>
        <taxon>Bacillati</taxon>
        <taxon>Bacillota</taxon>
        <taxon>Bacilli</taxon>
        <taxon>Bacillales</taxon>
        <taxon>Bacillaceae</taxon>
        <taxon>Alkalihalobacillus</taxon>
    </lineage>
</organism>